<name>A0A0E0M317_ORYPU</name>
<dbReference type="OMA" id="HRVHSIP"/>
<feature type="domain" description="At1g61320/AtMIF1 LRR" evidence="1">
    <location>
        <begin position="2"/>
        <end position="97"/>
    </location>
</feature>
<dbReference type="STRING" id="4537.A0A0E0M317"/>
<dbReference type="PANTHER" id="PTHR34145">
    <property type="entry name" value="OS02G0105600 PROTEIN"/>
    <property type="match status" value="1"/>
</dbReference>
<evidence type="ECO:0000259" key="1">
    <source>
        <dbReference type="Pfam" id="PF23622"/>
    </source>
</evidence>
<reference evidence="2" key="2">
    <citation type="submission" date="2018-05" db="EMBL/GenBank/DDBJ databases">
        <title>OpunRS2 (Oryza punctata Reference Sequence Version 2).</title>
        <authorList>
            <person name="Zhang J."/>
            <person name="Kudrna D."/>
            <person name="Lee S."/>
            <person name="Talag J."/>
            <person name="Welchert J."/>
            <person name="Wing R.A."/>
        </authorList>
    </citation>
    <scope>NUCLEOTIDE SEQUENCE [LARGE SCALE GENOMIC DNA]</scope>
</reference>
<evidence type="ECO:0000313" key="3">
    <source>
        <dbReference type="Proteomes" id="UP000026962"/>
    </source>
</evidence>
<keyword evidence="3" id="KW-1185">Reference proteome</keyword>
<dbReference type="InterPro" id="IPR055357">
    <property type="entry name" value="LRR_At1g61320_AtMIF1"/>
</dbReference>
<dbReference type="Proteomes" id="UP000026962">
    <property type="component" value="Chromosome 9"/>
</dbReference>
<dbReference type="EnsemblPlants" id="OPUNC09G13930.1">
    <property type="protein sequence ID" value="OPUNC09G13930.1"/>
    <property type="gene ID" value="OPUNC09G13930"/>
</dbReference>
<accession>A0A0E0M317</accession>
<reference evidence="2" key="1">
    <citation type="submission" date="2015-04" db="UniProtKB">
        <authorList>
            <consortium name="EnsemblPlants"/>
        </authorList>
    </citation>
    <scope>IDENTIFICATION</scope>
</reference>
<dbReference type="AlphaFoldDB" id="A0A0E0M317"/>
<dbReference type="InterPro" id="IPR053772">
    <property type="entry name" value="At1g61320/At1g61330-like"/>
</dbReference>
<feature type="domain" description="At1g61320/AtMIF1 LRR" evidence="1">
    <location>
        <begin position="104"/>
        <end position="220"/>
    </location>
</feature>
<dbReference type="Gramene" id="OPUNC09G13930.1">
    <property type="protein sequence ID" value="OPUNC09G13930.1"/>
    <property type="gene ID" value="OPUNC09G13930"/>
</dbReference>
<sequence length="227" mass="25447">MLDCKEIVQLNIPCLLKRLHSLCVHGCQMLKVVESYAPNIATFHFSGHVHAVRMLGLLQVKDLEMSCLDRSSILCYALTNLLSIAPNIEKLGISSRAKIRDIYIPQGHMGHPWTLGDPEQLRQVPEHRHVNLKKFEVVSFCYAKSLVELTCHILETASSLNHVKLDNCGFAKFCASGSGRCCPHYTEQIMEACNAALGIRTYIMGKVPPTVKFNLIEPCSRYRAPVQ</sequence>
<dbReference type="PANTHER" id="PTHR34145:SF38">
    <property type="entry name" value="EXPRESSED PROTEIN"/>
    <property type="match status" value="1"/>
</dbReference>
<dbReference type="HOGENOM" id="CLU_010721_8_1_1"/>
<dbReference type="Pfam" id="PF23622">
    <property type="entry name" value="LRR_At1g61320_AtMIF1"/>
    <property type="match status" value="2"/>
</dbReference>
<proteinExistence type="predicted"/>
<organism evidence="2">
    <name type="scientific">Oryza punctata</name>
    <name type="common">Red rice</name>
    <dbReference type="NCBI Taxonomy" id="4537"/>
    <lineage>
        <taxon>Eukaryota</taxon>
        <taxon>Viridiplantae</taxon>
        <taxon>Streptophyta</taxon>
        <taxon>Embryophyta</taxon>
        <taxon>Tracheophyta</taxon>
        <taxon>Spermatophyta</taxon>
        <taxon>Magnoliopsida</taxon>
        <taxon>Liliopsida</taxon>
        <taxon>Poales</taxon>
        <taxon>Poaceae</taxon>
        <taxon>BOP clade</taxon>
        <taxon>Oryzoideae</taxon>
        <taxon>Oryzeae</taxon>
        <taxon>Oryzinae</taxon>
        <taxon>Oryza</taxon>
    </lineage>
</organism>
<protein>
    <recommendedName>
        <fullName evidence="1">At1g61320/AtMIF1 LRR domain-containing protein</fullName>
    </recommendedName>
</protein>
<evidence type="ECO:0000313" key="2">
    <source>
        <dbReference type="EnsemblPlants" id="OPUNC09G13930.1"/>
    </source>
</evidence>